<evidence type="ECO:0000256" key="1">
    <source>
        <dbReference type="SAM" id="MobiDB-lite"/>
    </source>
</evidence>
<sequence length="166" mass="18772">MSSCWTREKRQNINRGRLWWVEQVGVGCSAGHSLQQKRDLGQSNKFSNCKARSDVKRLRTCVSHRSMHGQYIQRRGSACAVLTGHIVTHLPGSVAQSANTQSETRLKSVWNRAGRCYPERRNTGSATRDMKGKQAGRGRGREGKLVRGTIRQTAPHHRHHHHQDST</sequence>
<name>A0A6G1GK86_9PEZI</name>
<evidence type="ECO:0000313" key="2">
    <source>
        <dbReference type="EMBL" id="KAF1981356.1"/>
    </source>
</evidence>
<feature type="compositionally biased region" description="Basic and acidic residues" evidence="1">
    <location>
        <begin position="117"/>
        <end position="132"/>
    </location>
</feature>
<dbReference type="EMBL" id="ML977201">
    <property type="protein sequence ID" value="KAF1981356.1"/>
    <property type="molecule type" value="Genomic_DNA"/>
</dbReference>
<accession>A0A6G1GK86</accession>
<reference evidence="2" key="1">
    <citation type="journal article" date="2020" name="Stud. Mycol.">
        <title>101 Dothideomycetes genomes: a test case for predicting lifestyles and emergence of pathogens.</title>
        <authorList>
            <person name="Haridas S."/>
            <person name="Albert R."/>
            <person name="Binder M."/>
            <person name="Bloem J."/>
            <person name="Labutti K."/>
            <person name="Salamov A."/>
            <person name="Andreopoulos B."/>
            <person name="Baker S."/>
            <person name="Barry K."/>
            <person name="Bills G."/>
            <person name="Bluhm B."/>
            <person name="Cannon C."/>
            <person name="Castanera R."/>
            <person name="Culley D."/>
            <person name="Daum C."/>
            <person name="Ezra D."/>
            <person name="Gonzalez J."/>
            <person name="Henrissat B."/>
            <person name="Kuo A."/>
            <person name="Liang C."/>
            <person name="Lipzen A."/>
            <person name="Lutzoni F."/>
            <person name="Magnuson J."/>
            <person name="Mondo S."/>
            <person name="Nolan M."/>
            <person name="Ohm R."/>
            <person name="Pangilinan J."/>
            <person name="Park H.-J."/>
            <person name="Ramirez L."/>
            <person name="Alfaro M."/>
            <person name="Sun H."/>
            <person name="Tritt A."/>
            <person name="Yoshinaga Y."/>
            <person name="Zwiers L.-H."/>
            <person name="Turgeon B."/>
            <person name="Goodwin S."/>
            <person name="Spatafora J."/>
            <person name="Crous P."/>
            <person name="Grigoriev I."/>
        </authorList>
    </citation>
    <scope>NUCLEOTIDE SEQUENCE</scope>
    <source>
        <strain evidence="2">CBS 113979</strain>
    </source>
</reference>
<keyword evidence="3" id="KW-1185">Reference proteome</keyword>
<feature type="region of interest" description="Disordered" evidence="1">
    <location>
        <begin position="117"/>
        <end position="166"/>
    </location>
</feature>
<proteinExistence type="predicted"/>
<organism evidence="2 3">
    <name type="scientific">Aulographum hederae CBS 113979</name>
    <dbReference type="NCBI Taxonomy" id="1176131"/>
    <lineage>
        <taxon>Eukaryota</taxon>
        <taxon>Fungi</taxon>
        <taxon>Dikarya</taxon>
        <taxon>Ascomycota</taxon>
        <taxon>Pezizomycotina</taxon>
        <taxon>Dothideomycetes</taxon>
        <taxon>Pleosporomycetidae</taxon>
        <taxon>Aulographales</taxon>
        <taxon>Aulographaceae</taxon>
    </lineage>
</organism>
<gene>
    <name evidence="2" type="ORF">K402DRAFT_238387</name>
</gene>
<dbReference type="AlphaFoldDB" id="A0A6G1GK86"/>
<dbReference type="Proteomes" id="UP000800041">
    <property type="component" value="Unassembled WGS sequence"/>
</dbReference>
<feature type="compositionally biased region" description="Basic residues" evidence="1">
    <location>
        <begin position="154"/>
        <end position="166"/>
    </location>
</feature>
<protein>
    <submittedName>
        <fullName evidence="2">Uncharacterized protein</fullName>
    </submittedName>
</protein>
<evidence type="ECO:0000313" key="3">
    <source>
        <dbReference type="Proteomes" id="UP000800041"/>
    </source>
</evidence>